<dbReference type="SUPFAM" id="SSF46894">
    <property type="entry name" value="C-terminal effector domain of the bipartite response regulators"/>
    <property type="match status" value="1"/>
</dbReference>
<dbReference type="STRING" id="1122142.SAMN02910414_00535"/>
<dbReference type="EMBL" id="FNPG01000006">
    <property type="protein sequence ID" value="SDY01259.1"/>
    <property type="molecule type" value="Genomic_DNA"/>
</dbReference>
<dbReference type="GO" id="GO:0003677">
    <property type="term" value="F:DNA binding"/>
    <property type="evidence" value="ECO:0007669"/>
    <property type="project" value="UniProtKB-UniRule"/>
</dbReference>
<accession>A0A1H3GG29</accession>
<dbReference type="SMART" id="SM00862">
    <property type="entry name" value="Trans_reg_C"/>
    <property type="match status" value="1"/>
</dbReference>
<dbReference type="GO" id="GO:0000160">
    <property type="term" value="P:phosphorelay signal transduction system"/>
    <property type="evidence" value="ECO:0007669"/>
    <property type="project" value="InterPro"/>
</dbReference>
<reference evidence="4 5" key="1">
    <citation type="submission" date="2016-10" db="EMBL/GenBank/DDBJ databases">
        <authorList>
            <person name="de Groot N.N."/>
        </authorList>
    </citation>
    <scope>NUCLEOTIDE SEQUENCE [LARGE SCALE GENOMIC DNA]</scope>
    <source>
        <strain evidence="4 5">DSM 14045</strain>
    </source>
</reference>
<dbReference type="eggNOG" id="COG0745">
    <property type="taxonomic scope" value="Bacteria"/>
</dbReference>
<dbReference type="Gene3D" id="1.10.10.10">
    <property type="entry name" value="Winged helix-like DNA-binding domain superfamily/Winged helix DNA-binding domain"/>
    <property type="match status" value="1"/>
</dbReference>
<dbReference type="CDD" id="cd00383">
    <property type="entry name" value="trans_reg_C"/>
    <property type="match status" value="1"/>
</dbReference>
<name>A0A1H3GG29_9FIRM</name>
<organism evidence="4 5">
    <name type="scientific">Lachnobacterium bovis DSM 14045</name>
    <dbReference type="NCBI Taxonomy" id="1122142"/>
    <lineage>
        <taxon>Bacteria</taxon>
        <taxon>Bacillati</taxon>
        <taxon>Bacillota</taxon>
        <taxon>Clostridia</taxon>
        <taxon>Lachnospirales</taxon>
        <taxon>Lachnospiraceae</taxon>
        <taxon>Lachnobacterium</taxon>
    </lineage>
</organism>
<feature type="DNA-binding region" description="OmpR/PhoB-type" evidence="2">
    <location>
        <begin position="128"/>
        <end position="223"/>
    </location>
</feature>
<dbReference type="OrthoDB" id="7556122at2"/>
<feature type="domain" description="OmpR/PhoB-type" evidence="3">
    <location>
        <begin position="128"/>
        <end position="223"/>
    </location>
</feature>
<dbReference type="InterPro" id="IPR016032">
    <property type="entry name" value="Sig_transdc_resp-reg_C-effctor"/>
</dbReference>
<evidence type="ECO:0000256" key="1">
    <source>
        <dbReference type="ARBA" id="ARBA00023125"/>
    </source>
</evidence>
<evidence type="ECO:0000313" key="4">
    <source>
        <dbReference type="EMBL" id="SDY01259.1"/>
    </source>
</evidence>
<evidence type="ECO:0000313" key="5">
    <source>
        <dbReference type="Proteomes" id="UP000183918"/>
    </source>
</evidence>
<keyword evidence="5" id="KW-1185">Reference proteome</keyword>
<proteinExistence type="predicted"/>
<dbReference type="InterPro" id="IPR001867">
    <property type="entry name" value="OmpR/PhoB-type_DNA-bd"/>
</dbReference>
<keyword evidence="1 2" id="KW-0238">DNA-binding</keyword>
<gene>
    <name evidence="4" type="ORF">SAMN02910414_00535</name>
</gene>
<evidence type="ECO:0000259" key="3">
    <source>
        <dbReference type="PROSITE" id="PS51755"/>
    </source>
</evidence>
<sequence>MKALIIGKNIMFKQIVKKVFKENDSLSFEENIEMALENENLLQYDFIGACIDYKNREGDIGDEGDLLELFSYVKEINKENLFFIVSNKYSANLEKKVLKYEKAEYTSRLDIPDIVEMRLEKLLEYHKNRVLVVKDIVYDLDNNTVNKGGKNLELTKNQMVILQIFMENPNKIVPREYIIDRIWDCDIEKTNTLNVEICRLRKKLGEGKTYFVNVKGIGYKFYENQKVV</sequence>
<dbReference type="Pfam" id="PF00486">
    <property type="entry name" value="Trans_reg_C"/>
    <property type="match status" value="1"/>
</dbReference>
<dbReference type="Proteomes" id="UP000183918">
    <property type="component" value="Unassembled WGS sequence"/>
</dbReference>
<protein>
    <submittedName>
        <fullName evidence="4">Transcriptional regulatory protein, C terminal</fullName>
    </submittedName>
</protein>
<dbReference type="GO" id="GO:0006355">
    <property type="term" value="P:regulation of DNA-templated transcription"/>
    <property type="evidence" value="ECO:0007669"/>
    <property type="project" value="InterPro"/>
</dbReference>
<dbReference type="PROSITE" id="PS51755">
    <property type="entry name" value="OMPR_PHOB"/>
    <property type="match status" value="1"/>
</dbReference>
<dbReference type="RefSeq" id="WP_074715938.1">
    <property type="nucleotide sequence ID" value="NZ_FNPG01000006.1"/>
</dbReference>
<evidence type="ECO:0000256" key="2">
    <source>
        <dbReference type="PROSITE-ProRule" id="PRU01091"/>
    </source>
</evidence>
<dbReference type="InterPro" id="IPR036388">
    <property type="entry name" value="WH-like_DNA-bd_sf"/>
</dbReference>
<dbReference type="AlphaFoldDB" id="A0A1H3GG29"/>